<gene>
    <name evidence="3" type="ORF">FHR96_000766</name>
</gene>
<sequence length="156" mass="16896">MIRFSAIALTAALASTSVFAQSMDVIKNGTREGFMGPDDKFTGTAYIEPVFSNEPPFAVNGGKVTFLPGARSNWHTHPAGQVLVVTDGAGWVQEEGQQKQLMEPGDVVWCPPGVKHWHGATDTTAVTHIAIQQIENNENVTWMEPVTDEQYVGDAP</sequence>
<evidence type="ECO:0000313" key="4">
    <source>
        <dbReference type="Proteomes" id="UP000525987"/>
    </source>
</evidence>
<keyword evidence="4" id="KW-1185">Reference proteome</keyword>
<dbReference type="InterPro" id="IPR013096">
    <property type="entry name" value="Cupin_2"/>
</dbReference>
<feature type="chain" id="PRO_5031267705" evidence="1">
    <location>
        <begin position="21"/>
        <end position="156"/>
    </location>
</feature>
<feature type="signal peptide" evidence="1">
    <location>
        <begin position="1"/>
        <end position="20"/>
    </location>
</feature>
<keyword evidence="3" id="KW-0560">Oxidoreductase</keyword>
<evidence type="ECO:0000256" key="1">
    <source>
        <dbReference type="SAM" id="SignalP"/>
    </source>
</evidence>
<dbReference type="AlphaFoldDB" id="A0A7W5BVM8"/>
<keyword evidence="1" id="KW-0732">Signal</keyword>
<dbReference type="RefSeq" id="WP_183386332.1">
    <property type="nucleotide sequence ID" value="NZ_JACHXM010000002.1"/>
</dbReference>
<dbReference type="GO" id="GO:0051213">
    <property type="term" value="F:dioxygenase activity"/>
    <property type="evidence" value="ECO:0007669"/>
    <property type="project" value="UniProtKB-KW"/>
</dbReference>
<proteinExistence type="predicted"/>
<organism evidence="3 4">
    <name type="scientific">Halomonas organivorans</name>
    <dbReference type="NCBI Taxonomy" id="257772"/>
    <lineage>
        <taxon>Bacteria</taxon>
        <taxon>Pseudomonadati</taxon>
        <taxon>Pseudomonadota</taxon>
        <taxon>Gammaproteobacteria</taxon>
        <taxon>Oceanospirillales</taxon>
        <taxon>Halomonadaceae</taxon>
        <taxon>Halomonas</taxon>
    </lineage>
</organism>
<comment type="caution">
    <text evidence="3">The sequence shown here is derived from an EMBL/GenBank/DDBJ whole genome shotgun (WGS) entry which is preliminary data.</text>
</comment>
<evidence type="ECO:0000259" key="2">
    <source>
        <dbReference type="Pfam" id="PF07883"/>
    </source>
</evidence>
<dbReference type="SUPFAM" id="SSF51182">
    <property type="entry name" value="RmlC-like cupins"/>
    <property type="match status" value="1"/>
</dbReference>
<evidence type="ECO:0000313" key="3">
    <source>
        <dbReference type="EMBL" id="MBB3139919.1"/>
    </source>
</evidence>
<dbReference type="PANTHER" id="PTHR43698:SF1">
    <property type="entry name" value="BLL4564 PROTEIN"/>
    <property type="match status" value="1"/>
</dbReference>
<keyword evidence="3" id="KW-0223">Dioxygenase</keyword>
<dbReference type="InterPro" id="IPR014710">
    <property type="entry name" value="RmlC-like_jellyroll"/>
</dbReference>
<dbReference type="InterPro" id="IPR011051">
    <property type="entry name" value="RmlC_Cupin_sf"/>
</dbReference>
<name>A0A7W5BVM8_9GAMM</name>
<accession>A0A7W5BVM8</accession>
<dbReference type="Proteomes" id="UP000525987">
    <property type="component" value="Unassembled WGS sequence"/>
</dbReference>
<feature type="domain" description="Cupin type-2" evidence="2">
    <location>
        <begin position="64"/>
        <end position="127"/>
    </location>
</feature>
<reference evidence="3 4" key="1">
    <citation type="submission" date="2020-08" db="EMBL/GenBank/DDBJ databases">
        <title>Genomic Encyclopedia of Type Strains, Phase III (KMG-III): the genomes of soil and plant-associated and newly described type strains.</title>
        <authorList>
            <person name="Whitman W."/>
        </authorList>
    </citation>
    <scope>NUCLEOTIDE SEQUENCE [LARGE SCALE GENOMIC DNA]</scope>
    <source>
        <strain evidence="3 4">CECT 5995</strain>
    </source>
</reference>
<dbReference type="Gene3D" id="2.60.120.10">
    <property type="entry name" value="Jelly Rolls"/>
    <property type="match status" value="1"/>
</dbReference>
<dbReference type="InterPro" id="IPR047263">
    <property type="entry name" value="HNL-like_cupin"/>
</dbReference>
<protein>
    <submittedName>
        <fullName evidence="3">Quercetin dioxygenase-like cupin family protein</fullName>
    </submittedName>
</protein>
<dbReference type="Pfam" id="PF07883">
    <property type="entry name" value="Cupin_2"/>
    <property type="match status" value="1"/>
</dbReference>
<dbReference type="EMBL" id="JACHXM010000002">
    <property type="protein sequence ID" value="MBB3139919.1"/>
    <property type="molecule type" value="Genomic_DNA"/>
</dbReference>
<dbReference type="CDD" id="cd02233">
    <property type="entry name" value="cupin_HNL-like"/>
    <property type="match status" value="1"/>
</dbReference>
<dbReference type="PANTHER" id="PTHR43698">
    <property type="entry name" value="RIBD C-TERMINAL DOMAIN CONTAINING PROTEIN"/>
    <property type="match status" value="1"/>
</dbReference>